<keyword evidence="2" id="KW-0808">Transferase</keyword>
<dbReference type="EMBL" id="CP024770">
    <property type="protein sequence ID" value="QGY33056.1"/>
    <property type="molecule type" value="Genomic_DNA"/>
</dbReference>
<evidence type="ECO:0000259" key="1">
    <source>
        <dbReference type="PROSITE" id="PS51186"/>
    </source>
</evidence>
<dbReference type="AlphaFoldDB" id="A0A6B9GHU5"/>
<dbReference type="Pfam" id="PF13673">
    <property type="entry name" value="Acetyltransf_10"/>
    <property type="match status" value="1"/>
</dbReference>
<dbReference type="Proteomes" id="UP000502005">
    <property type="component" value="Plasmid pNE1B"/>
</dbReference>
<feature type="domain" description="N-acetyltransferase" evidence="1">
    <location>
        <begin position="1"/>
        <end position="136"/>
    </location>
</feature>
<protein>
    <submittedName>
        <fullName evidence="2">GNAT family N-acetyltransferase</fullName>
    </submittedName>
</protein>
<gene>
    <name evidence="2" type="ORF">CUN67_29470</name>
</gene>
<sequence length="138" mass="15529">MKIEGITVADCLILRQAVLWPASELAQCQVEGDEEASHYGIVLQDQIVSCLSVFFVDCETCQIRKFATLQQHQGKGYGTALMHAVLAKLSELSIQHVFLDARTSSTSFYRNVGFTAEGDAFMKNNIEYIRMNFDKDRL</sequence>
<dbReference type="PROSITE" id="PS51186">
    <property type="entry name" value="GNAT"/>
    <property type="match status" value="1"/>
</dbReference>
<organism evidence="2 3">
    <name type="scientific">Pantoea cypripedii</name>
    <name type="common">Pectobacterium cypripedii</name>
    <name type="synonym">Erwinia cypripedii</name>
    <dbReference type="NCBI Taxonomy" id="55209"/>
    <lineage>
        <taxon>Bacteria</taxon>
        <taxon>Pseudomonadati</taxon>
        <taxon>Pseudomonadota</taxon>
        <taxon>Gammaproteobacteria</taxon>
        <taxon>Enterobacterales</taxon>
        <taxon>Erwiniaceae</taxon>
        <taxon>Pantoea</taxon>
    </lineage>
</organism>
<proteinExistence type="predicted"/>
<dbReference type="InterPro" id="IPR016181">
    <property type="entry name" value="Acyl_CoA_acyltransferase"/>
</dbReference>
<name>A0A6B9GHU5_PANCY</name>
<reference evidence="2 3" key="1">
    <citation type="submission" date="2017-11" db="EMBL/GenBank/DDBJ databases">
        <title>Genome sequence of Pantoea cypripedii NE1.</title>
        <authorList>
            <person name="Nascimento F.X."/>
        </authorList>
    </citation>
    <scope>NUCLEOTIDE SEQUENCE [LARGE SCALE GENOMIC DNA]</scope>
    <source>
        <strain evidence="2 3">NE1</strain>
        <plasmid evidence="3">pne1b</plasmid>
    </source>
</reference>
<evidence type="ECO:0000313" key="2">
    <source>
        <dbReference type="EMBL" id="QGY33056.1"/>
    </source>
</evidence>
<geneLocation type="plasmid" evidence="3">
    <name>pne1b</name>
</geneLocation>
<keyword evidence="2" id="KW-0614">Plasmid</keyword>
<accession>A0A6B9GHU5</accession>
<dbReference type="SUPFAM" id="SSF55729">
    <property type="entry name" value="Acyl-CoA N-acyltransferases (Nat)"/>
    <property type="match status" value="1"/>
</dbReference>
<dbReference type="RefSeq" id="WP_208719120.1">
    <property type="nucleotide sequence ID" value="NZ_CP024770.1"/>
</dbReference>
<dbReference type="CDD" id="cd04301">
    <property type="entry name" value="NAT_SF"/>
    <property type="match status" value="1"/>
</dbReference>
<dbReference type="InterPro" id="IPR000182">
    <property type="entry name" value="GNAT_dom"/>
</dbReference>
<dbReference type="GO" id="GO:0016747">
    <property type="term" value="F:acyltransferase activity, transferring groups other than amino-acyl groups"/>
    <property type="evidence" value="ECO:0007669"/>
    <property type="project" value="InterPro"/>
</dbReference>
<evidence type="ECO:0000313" key="3">
    <source>
        <dbReference type="Proteomes" id="UP000502005"/>
    </source>
</evidence>
<dbReference type="Gene3D" id="3.40.630.30">
    <property type="match status" value="1"/>
</dbReference>